<dbReference type="EMBL" id="CAJVQB010029859">
    <property type="protein sequence ID" value="CAG8814703.1"/>
    <property type="molecule type" value="Genomic_DNA"/>
</dbReference>
<reference evidence="1 2" key="1">
    <citation type="submission" date="2021-06" db="EMBL/GenBank/DDBJ databases">
        <authorList>
            <person name="Kallberg Y."/>
            <person name="Tangrot J."/>
            <person name="Rosling A."/>
        </authorList>
    </citation>
    <scope>NUCLEOTIDE SEQUENCE [LARGE SCALE GENOMIC DNA]</scope>
    <source>
        <strain evidence="1 2">120-4 pot B 10/14</strain>
    </source>
</reference>
<sequence length="93" mass="10735">NETMKVHYAKNIDPDEYDYNNEEMSFANAETHNNTINESRLQLHQLMNIQLPISNNNATSLSSKNLSPNNMFKKLIFGSAQRSDELMDKLDSR</sequence>
<evidence type="ECO:0000313" key="1">
    <source>
        <dbReference type="EMBL" id="CAG8814703.1"/>
    </source>
</evidence>
<comment type="caution">
    <text evidence="1">The sequence shown here is derived from an EMBL/GenBank/DDBJ whole genome shotgun (WGS) entry which is preliminary data.</text>
</comment>
<dbReference type="Proteomes" id="UP000789901">
    <property type="component" value="Unassembled WGS sequence"/>
</dbReference>
<organism evidence="1 2">
    <name type="scientific">Gigaspora margarita</name>
    <dbReference type="NCBI Taxonomy" id="4874"/>
    <lineage>
        <taxon>Eukaryota</taxon>
        <taxon>Fungi</taxon>
        <taxon>Fungi incertae sedis</taxon>
        <taxon>Mucoromycota</taxon>
        <taxon>Glomeromycotina</taxon>
        <taxon>Glomeromycetes</taxon>
        <taxon>Diversisporales</taxon>
        <taxon>Gigasporaceae</taxon>
        <taxon>Gigaspora</taxon>
    </lineage>
</organism>
<accession>A0ABN7W3W0</accession>
<name>A0ABN7W3W0_GIGMA</name>
<keyword evidence="2" id="KW-1185">Reference proteome</keyword>
<proteinExistence type="predicted"/>
<feature type="non-terminal residue" evidence="1">
    <location>
        <position position="1"/>
    </location>
</feature>
<protein>
    <submittedName>
        <fullName evidence="1">17249_t:CDS:1</fullName>
    </submittedName>
</protein>
<gene>
    <name evidence="1" type="ORF">GMARGA_LOCUS26112</name>
</gene>
<evidence type="ECO:0000313" key="2">
    <source>
        <dbReference type="Proteomes" id="UP000789901"/>
    </source>
</evidence>